<dbReference type="InterPro" id="IPR050266">
    <property type="entry name" value="AB_hydrolase_sf"/>
</dbReference>
<sequence>MSTEAQTSQYIDTPRWRLHYHVAGEGHPLIMLHGSGPGASGWSNFNPNFAKLAQRYKVYLLDFPGWGKSSEYDPTGENRFLANVEATRLFMDGLGIEKAALVGNSMGGLAALMMTALHNDRVTHCITMGAPAPGGPQLFFQPGGPTEGLKILFATYADPSPENFRRLVNVMVFDPAYATDELVNQRSANALANPAHLSNFLKGAAAMNIDGLGQDEVFAGLARTTTPSLLIHGRDDRTVGVEHSMRLAGVMPNSSLIVFNRCGHWAQLEHADRFNAMLAAFIDA</sequence>
<comment type="caution">
    <text evidence="3">The sequence shown here is derived from an EMBL/GenBank/DDBJ whole genome shotgun (WGS) entry which is preliminary data.</text>
</comment>
<dbReference type="InterPro" id="IPR029058">
    <property type="entry name" value="AB_hydrolase_fold"/>
</dbReference>
<reference evidence="3 4" key="1">
    <citation type="submission" date="2018-07" db="EMBL/GenBank/DDBJ databases">
        <title>Genomic and Epidemiologic Investigation of an Indolent Hospital Outbreak.</title>
        <authorList>
            <person name="Johnson R.C."/>
            <person name="Deming C."/>
            <person name="Conlan S."/>
            <person name="Zellmer C.J."/>
            <person name="Michelin A.V."/>
            <person name="Lee-Lin S."/>
            <person name="Thomas P.J."/>
            <person name="Park M."/>
            <person name="Weingarten R.A."/>
            <person name="Less J."/>
            <person name="Dekker J.P."/>
            <person name="Frank K.M."/>
            <person name="Musser K.A."/>
            <person name="Mcquiston J.R."/>
            <person name="Henderson D.K."/>
            <person name="Lau A.F."/>
            <person name="Palmore T.N."/>
            <person name="Segre J.A."/>
        </authorList>
    </citation>
    <scope>NUCLEOTIDE SEQUENCE [LARGE SCALE GENOMIC DNA]</scope>
    <source>
        <strain evidence="3 4">SK-NIH.Env6_1116</strain>
    </source>
</reference>
<gene>
    <name evidence="3" type="ORF">DAH51_25180</name>
</gene>
<dbReference type="Proteomes" id="UP000287401">
    <property type="component" value="Unassembled WGS sequence"/>
</dbReference>
<dbReference type="SUPFAM" id="SSF53474">
    <property type="entry name" value="alpha/beta-Hydrolases"/>
    <property type="match status" value="1"/>
</dbReference>
<evidence type="ECO:0000259" key="2">
    <source>
        <dbReference type="Pfam" id="PF00561"/>
    </source>
</evidence>
<name>A0A430BDW0_SPHYA</name>
<keyword evidence="1 3" id="KW-0378">Hydrolase</keyword>
<evidence type="ECO:0000313" key="3">
    <source>
        <dbReference type="EMBL" id="RSU47085.1"/>
    </source>
</evidence>
<dbReference type="Pfam" id="PF00561">
    <property type="entry name" value="Abhydrolase_1"/>
    <property type="match status" value="1"/>
</dbReference>
<evidence type="ECO:0000256" key="1">
    <source>
        <dbReference type="ARBA" id="ARBA00022801"/>
    </source>
</evidence>
<protein>
    <submittedName>
        <fullName evidence="3">Alpha/beta fold hydrolase</fullName>
    </submittedName>
</protein>
<dbReference type="GO" id="GO:0016787">
    <property type="term" value="F:hydrolase activity"/>
    <property type="evidence" value="ECO:0007669"/>
    <property type="project" value="UniProtKB-KW"/>
</dbReference>
<dbReference type="InterPro" id="IPR000073">
    <property type="entry name" value="AB_hydrolase_1"/>
</dbReference>
<dbReference type="GO" id="GO:0016020">
    <property type="term" value="C:membrane"/>
    <property type="evidence" value="ECO:0007669"/>
    <property type="project" value="TreeGrafter"/>
</dbReference>
<dbReference type="AlphaFoldDB" id="A0A430BDW0"/>
<proteinExistence type="predicted"/>
<organism evidence="3 4">
    <name type="scientific">Sphingobium yanoikuyae</name>
    <name type="common">Sphingomonas yanoikuyae</name>
    <dbReference type="NCBI Taxonomy" id="13690"/>
    <lineage>
        <taxon>Bacteria</taxon>
        <taxon>Pseudomonadati</taxon>
        <taxon>Pseudomonadota</taxon>
        <taxon>Alphaproteobacteria</taxon>
        <taxon>Sphingomonadales</taxon>
        <taxon>Sphingomonadaceae</taxon>
        <taxon>Sphingobium</taxon>
    </lineage>
</organism>
<dbReference type="PRINTS" id="PR00111">
    <property type="entry name" value="ABHYDROLASE"/>
</dbReference>
<dbReference type="PANTHER" id="PTHR43798">
    <property type="entry name" value="MONOACYLGLYCEROL LIPASE"/>
    <property type="match status" value="1"/>
</dbReference>
<evidence type="ECO:0000313" key="4">
    <source>
        <dbReference type="Proteomes" id="UP000287401"/>
    </source>
</evidence>
<dbReference type="EMBL" id="QRAL01000053">
    <property type="protein sequence ID" value="RSU47085.1"/>
    <property type="molecule type" value="Genomic_DNA"/>
</dbReference>
<feature type="domain" description="AB hydrolase-1" evidence="2">
    <location>
        <begin position="28"/>
        <end position="271"/>
    </location>
</feature>
<dbReference type="Gene3D" id="3.40.50.1820">
    <property type="entry name" value="alpha/beta hydrolase"/>
    <property type="match status" value="1"/>
</dbReference>
<accession>A0A430BDW0</accession>
<dbReference type="PANTHER" id="PTHR43798:SF31">
    <property type="entry name" value="AB HYDROLASE SUPERFAMILY PROTEIN YCLE"/>
    <property type="match status" value="1"/>
</dbReference>